<dbReference type="Pfam" id="PF02653">
    <property type="entry name" value="BPD_transp_2"/>
    <property type="match status" value="1"/>
</dbReference>
<keyword evidence="11" id="KW-1185">Reference proteome</keyword>
<proteinExistence type="inferred from homology"/>
<evidence type="ECO:0000256" key="3">
    <source>
        <dbReference type="ARBA" id="ARBA00022475"/>
    </source>
</evidence>
<feature type="transmembrane region" description="Helical" evidence="9">
    <location>
        <begin position="192"/>
        <end position="214"/>
    </location>
</feature>
<dbReference type="PANTHER" id="PTHR11795:SF445">
    <property type="entry name" value="AMINO ACID ABC TRANSPORTER PERMEASE PROTEIN"/>
    <property type="match status" value="1"/>
</dbReference>
<dbReference type="CDD" id="cd06582">
    <property type="entry name" value="TM_PBP1_LivH_like"/>
    <property type="match status" value="1"/>
</dbReference>
<evidence type="ECO:0000256" key="1">
    <source>
        <dbReference type="ARBA" id="ARBA00004651"/>
    </source>
</evidence>
<keyword evidence="7 9" id="KW-0472">Membrane</keyword>
<keyword evidence="6 9" id="KW-1133">Transmembrane helix</keyword>
<comment type="similarity">
    <text evidence="8">Belongs to the binding-protein-dependent transport system permease family. LivHM subfamily.</text>
</comment>
<evidence type="ECO:0000256" key="2">
    <source>
        <dbReference type="ARBA" id="ARBA00022448"/>
    </source>
</evidence>
<evidence type="ECO:0000256" key="8">
    <source>
        <dbReference type="ARBA" id="ARBA00037998"/>
    </source>
</evidence>
<organism evidence="10 11">
    <name type="scientific">Devosia salina</name>
    <dbReference type="NCBI Taxonomy" id="2860336"/>
    <lineage>
        <taxon>Bacteria</taxon>
        <taxon>Pseudomonadati</taxon>
        <taxon>Pseudomonadota</taxon>
        <taxon>Alphaproteobacteria</taxon>
        <taxon>Hyphomicrobiales</taxon>
        <taxon>Devosiaceae</taxon>
        <taxon>Devosia</taxon>
    </lineage>
</organism>
<evidence type="ECO:0000313" key="10">
    <source>
        <dbReference type="EMBL" id="QYO75177.1"/>
    </source>
</evidence>
<feature type="transmembrane region" description="Helical" evidence="9">
    <location>
        <begin position="132"/>
        <end position="160"/>
    </location>
</feature>
<dbReference type="RefSeq" id="WP_220303641.1">
    <property type="nucleotide sequence ID" value="NZ_CP080590.1"/>
</dbReference>
<gene>
    <name evidence="10" type="ORF">K1X15_10940</name>
</gene>
<accession>A0ABX8W8Z6</accession>
<dbReference type="InterPro" id="IPR001851">
    <property type="entry name" value="ABC_transp_permease"/>
</dbReference>
<evidence type="ECO:0000256" key="9">
    <source>
        <dbReference type="SAM" id="Phobius"/>
    </source>
</evidence>
<evidence type="ECO:0000256" key="7">
    <source>
        <dbReference type="ARBA" id="ARBA00023136"/>
    </source>
</evidence>
<dbReference type="InterPro" id="IPR052157">
    <property type="entry name" value="BCAA_transport_permease"/>
</dbReference>
<evidence type="ECO:0000256" key="4">
    <source>
        <dbReference type="ARBA" id="ARBA00022692"/>
    </source>
</evidence>
<evidence type="ECO:0000313" key="11">
    <source>
        <dbReference type="Proteomes" id="UP000825799"/>
    </source>
</evidence>
<evidence type="ECO:0000256" key="5">
    <source>
        <dbReference type="ARBA" id="ARBA00022970"/>
    </source>
</evidence>
<dbReference type="PANTHER" id="PTHR11795">
    <property type="entry name" value="BRANCHED-CHAIN AMINO ACID TRANSPORT SYSTEM PERMEASE PROTEIN LIVH"/>
    <property type="match status" value="1"/>
</dbReference>
<keyword evidence="5" id="KW-0029">Amino-acid transport</keyword>
<name>A0ABX8W8Z6_9HYPH</name>
<keyword evidence="3" id="KW-1003">Cell membrane</keyword>
<evidence type="ECO:0000256" key="6">
    <source>
        <dbReference type="ARBA" id="ARBA00022989"/>
    </source>
</evidence>
<feature type="transmembrane region" description="Helical" evidence="9">
    <location>
        <begin position="226"/>
        <end position="251"/>
    </location>
</feature>
<reference evidence="10 11" key="1">
    <citation type="submission" date="2021-08" db="EMBL/GenBank/DDBJ databases">
        <title>Devosia salina sp. nov., isolated from the South China Sea sediment.</title>
        <authorList>
            <person name="Zhou Z."/>
        </authorList>
    </citation>
    <scope>NUCLEOTIDE SEQUENCE [LARGE SCALE GENOMIC DNA]</scope>
    <source>
        <strain evidence="10 11">SCS-3</strain>
    </source>
</reference>
<feature type="transmembrane region" description="Helical" evidence="9">
    <location>
        <begin position="62"/>
        <end position="82"/>
    </location>
</feature>
<feature type="transmembrane region" description="Helical" evidence="9">
    <location>
        <begin position="12"/>
        <end position="32"/>
    </location>
</feature>
<sequence length="314" mass="32510">MLDALIQGFLLGGYYAILAAGLSLMFGVVRFINLAHGDLAIFGAYLVLFAVEVLGLSPWLAVVAAVPVMALLGWVLQATLFARTIKGGFLLPLLTTFGLGAVLQNGMFGLFGSDTKSLGNHIGNLSWASWQLPFGLSVGQLPVITFIVAVTVLGTLQLVLSFTRLGRAIRATASDPEAAELSGIDARAVHRAAAAIAVALAGLAGAFLAMRALINPYAGPTQLIFAFEAVVIGGIGSLWGTLVGGIVLGVAQSFGATVSAQGFQLAGHLVFLAVLGTRLYLAHSRNLGGWRAVFRLPSPPSSTSLKPVASEARS</sequence>
<dbReference type="Proteomes" id="UP000825799">
    <property type="component" value="Chromosome"/>
</dbReference>
<dbReference type="EMBL" id="CP080590">
    <property type="protein sequence ID" value="QYO75177.1"/>
    <property type="molecule type" value="Genomic_DNA"/>
</dbReference>
<keyword evidence="4 9" id="KW-0812">Transmembrane</keyword>
<protein>
    <submittedName>
        <fullName evidence="10">Branched-chain amino acid ABC transporter permease</fullName>
    </submittedName>
</protein>
<keyword evidence="2" id="KW-0813">Transport</keyword>
<feature type="transmembrane region" description="Helical" evidence="9">
    <location>
        <begin position="89"/>
        <end position="112"/>
    </location>
</feature>
<comment type="subcellular location">
    <subcellularLocation>
        <location evidence="1">Cell membrane</location>
        <topology evidence="1">Multi-pass membrane protein</topology>
    </subcellularLocation>
</comment>
<feature type="transmembrane region" description="Helical" evidence="9">
    <location>
        <begin position="39"/>
        <end position="56"/>
    </location>
</feature>